<proteinExistence type="predicted"/>
<dbReference type="GO" id="GO:0015774">
    <property type="term" value="P:polysaccharide transport"/>
    <property type="evidence" value="ECO:0007669"/>
    <property type="project" value="InterPro"/>
</dbReference>
<dbReference type="GO" id="GO:0000271">
    <property type="term" value="P:polysaccharide biosynthetic process"/>
    <property type="evidence" value="ECO:0007669"/>
    <property type="project" value="InterPro"/>
</dbReference>
<name>A0A382CWZ6_9ZZZZ</name>
<dbReference type="InterPro" id="IPR007833">
    <property type="entry name" value="Capsule_polysaccharide_synth"/>
</dbReference>
<reference evidence="1" key="1">
    <citation type="submission" date="2018-05" db="EMBL/GenBank/DDBJ databases">
        <authorList>
            <person name="Lanie J.A."/>
            <person name="Ng W.-L."/>
            <person name="Kazmierczak K.M."/>
            <person name="Andrzejewski T.M."/>
            <person name="Davidsen T.M."/>
            <person name="Wayne K.J."/>
            <person name="Tettelin H."/>
            <person name="Glass J.I."/>
            <person name="Rusch D."/>
            <person name="Podicherti R."/>
            <person name="Tsui H.-C.T."/>
            <person name="Winkler M.E."/>
        </authorList>
    </citation>
    <scope>NUCLEOTIDE SEQUENCE</scope>
</reference>
<dbReference type="Pfam" id="PF05159">
    <property type="entry name" value="Capsule_synth"/>
    <property type="match status" value="1"/>
</dbReference>
<gene>
    <name evidence="1" type="ORF">METZ01_LOCUS182707</name>
</gene>
<dbReference type="AlphaFoldDB" id="A0A382CWZ6"/>
<dbReference type="SUPFAM" id="SSF53756">
    <property type="entry name" value="UDP-Glycosyltransferase/glycogen phosphorylase"/>
    <property type="match status" value="1"/>
</dbReference>
<evidence type="ECO:0000313" key="1">
    <source>
        <dbReference type="EMBL" id="SVB29853.1"/>
    </source>
</evidence>
<feature type="non-terminal residue" evidence="1">
    <location>
        <position position="1"/>
    </location>
</feature>
<dbReference type="EMBL" id="UINC01036219">
    <property type="protein sequence ID" value="SVB29853.1"/>
    <property type="molecule type" value="Genomic_DNA"/>
</dbReference>
<evidence type="ECO:0008006" key="2">
    <source>
        <dbReference type="Google" id="ProtNLM"/>
    </source>
</evidence>
<accession>A0A382CWZ6</accession>
<organism evidence="1">
    <name type="scientific">marine metagenome</name>
    <dbReference type="NCBI Taxonomy" id="408172"/>
    <lineage>
        <taxon>unclassified sequences</taxon>
        <taxon>metagenomes</taxon>
        <taxon>ecological metagenomes</taxon>
    </lineage>
</organism>
<protein>
    <recommendedName>
        <fullName evidence="2">Capsule biosynthesis protein</fullName>
    </recommendedName>
</protein>
<sequence length="447" mass="51490">REPLCDVCVQRGSAFSELGLSIHFYSQYLTQIDHDEICEIVRSVPPEKIPSYRYEGLPVGEHAYAGCLRYYSTGTLEDQYLSNDVLKRYFEAALGTTKVMLRLTSHHDFEAACFHHGIYIPQGVVGEVCRSKGIRVSTWNTAYRERCFVFSHEDTYHHTLLDEPVSAWKDMTFTDRHDQEIRQYIESRWLGSQDWIYFHDTPDDSLDTLVQETGVDIAKPIIGMLTNVMWDAQLHYRQNAFPGMLDWILETVEYFRQQPNLQLLIRVHPAELRGIQASRQFVVDEIRKAYSELPANVFVIPPGSNINTYAAMLRCNCVLIYGTKTGVELTSMGIPVIVAGEAWIRNKGLTIDVTSREEYQQVLKRLPLAESRLTEQQVREARKYAYHFFLRRMIPINSIVPTPEEKIPFKVSIESLEKLLPGIDEGLDLVCDGIMNGTPYIYRSEEK</sequence>